<evidence type="ECO:0000313" key="2">
    <source>
        <dbReference type="Proteomes" id="UP000784294"/>
    </source>
</evidence>
<comment type="caution">
    <text evidence="1">The sequence shown here is derived from an EMBL/GenBank/DDBJ whole genome shotgun (WGS) entry which is preliminary data.</text>
</comment>
<dbReference type="InterPro" id="IPR013783">
    <property type="entry name" value="Ig-like_fold"/>
</dbReference>
<dbReference type="Proteomes" id="UP000784294">
    <property type="component" value="Unassembled WGS sequence"/>
</dbReference>
<dbReference type="EMBL" id="CAAALY010037433">
    <property type="protein sequence ID" value="VEL18537.1"/>
    <property type="molecule type" value="Genomic_DNA"/>
</dbReference>
<dbReference type="AlphaFoldDB" id="A0A448WRN0"/>
<reference evidence="1" key="1">
    <citation type="submission" date="2018-11" db="EMBL/GenBank/DDBJ databases">
        <authorList>
            <consortium name="Pathogen Informatics"/>
        </authorList>
    </citation>
    <scope>NUCLEOTIDE SEQUENCE</scope>
</reference>
<dbReference type="Gene3D" id="2.60.40.10">
    <property type="entry name" value="Immunoglobulins"/>
    <property type="match status" value="1"/>
</dbReference>
<sequence>MGFEWRVSGQSLDSLNRNATIPMLKGSVLYFRSVRLEHNSAQVTCEAKNALGSIQASARLEVYPDESSKPRLRL</sequence>
<proteinExistence type="predicted"/>
<dbReference type="OrthoDB" id="6413693at2759"/>
<name>A0A448WRN0_9PLAT</name>
<dbReference type="SUPFAM" id="SSF48726">
    <property type="entry name" value="Immunoglobulin"/>
    <property type="match status" value="1"/>
</dbReference>
<evidence type="ECO:0008006" key="3">
    <source>
        <dbReference type="Google" id="ProtNLM"/>
    </source>
</evidence>
<gene>
    <name evidence="1" type="ORF">PXEA_LOCUS11977</name>
</gene>
<dbReference type="InterPro" id="IPR036179">
    <property type="entry name" value="Ig-like_dom_sf"/>
</dbReference>
<evidence type="ECO:0000313" key="1">
    <source>
        <dbReference type="EMBL" id="VEL18537.1"/>
    </source>
</evidence>
<organism evidence="1 2">
    <name type="scientific">Protopolystoma xenopodis</name>
    <dbReference type="NCBI Taxonomy" id="117903"/>
    <lineage>
        <taxon>Eukaryota</taxon>
        <taxon>Metazoa</taxon>
        <taxon>Spiralia</taxon>
        <taxon>Lophotrochozoa</taxon>
        <taxon>Platyhelminthes</taxon>
        <taxon>Monogenea</taxon>
        <taxon>Polyopisthocotylea</taxon>
        <taxon>Polystomatidea</taxon>
        <taxon>Polystomatidae</taxon>
        <taxon>Protopolystoma</taxon>
    </lineage>
</organism>
<keyword evidence="2" id="KW-1185">Reference proteome</keyword>
<protein>
    <recommendedName>
        <fullName evidence="3">Ig-like domain-containing protein</fullName>
    </recommendedName>
</protein>
<accession>A0A448WRN0</accession>